<comment type="caution">
    <text evidence="1">The sequence shown here is derived from an EMBL/GenBank/DDBJ whole genome shotgun (WGS) entry which is preliminary data.</text>
</comment>
<sequence>MRVCIINHAGIETRGTFFGFFMISHTKKERESITVVKKFDSKILMNFDVSDNSVNRRYRALPSVVLPLVWCGSLERGASADIVLVI</sequence>
<proteinExistence type="predicted"/>
<dbReference type="AlphaFoldDB" id="A0A4Y2BJS9"/>
<dbReference type="EMBL" id="BGPR01083694">
    <property type="protein sequence ID" value="GBL92470.1"/>
    <property type="molecule type" value="Genomic_DNA"/>
</dbReference>
<reference evidence="1 2" key="1">
    <citation type="journal article" date="2019" name="Sci. Rep.">
        <title>Orb-weaving spider Araneus ventricosus genome elucidates the spidroin gene catalogue.</title>
        <authorList>
            <person name="Kono N."/>
            <person name="Nakamura H."/>
            <person name="Ohtoshi R."/>
            <person name="Moran D.A.P."/>
            <person name="Shinohara A."/>
            <person name="Yoshida Y."/>
            <person name="Fujiwara M."/>
            <person name="Mori M."/>
            <person name="Tomita M."/>
            <person name="Arakawa K."/>
        </authorList>
    </citation>
    <scope>NUCLEOTIDE SEQUENCE [LARGE SCALE GENOMIC DNA]</scope>
</reference>
<evidence type="ECO:0000313" key="1">
    <source>
        <dbReference type="EMBL" id="GBL92470.1"/>
    </source>
</evidence>
<keyword evidence="2" id="KW-1185">Reference proteome</keyword>
<dbReference type="Proteomes" id="UP000499080">
    <property type="component" value="Unassembled WGS sequence"/>
</dbReference>
<protein>
    <submittedName>
        <fullName evidence="1">Uncharacterized protein</fullName>
    </submittedName>
</protein>
<gene>
    <name evidence="1" type="ORF">AVEN_65541_1</name>
</gene>
<organism evidence="1 2">
    <name type="scientific">Araneus ventricosus</name>
    <name type="common">Orbweaver spider</name>
    <name type="synonym">Epeira ventricosa</name>
    <dbReference type="NCBI Taxonomy" id="182803"/>
    <lineage>
        <taxon>Eukaryota</taxon>
        <taxon>Metazoa</taxon>
        <taxon>Ecdysozoa</taxon>
        <taxon>Arthropoda</taxon>
        <taxon>Chelicerata</taxon>
        <taxon>Arachnida</taxon>
        <taxon>Araneae</taxon>
        <taxon>Araneomorphae</taxon>
        <taxon>Entelegynae</taxon>
        <taxon>Araneoidea</taxon>
        <taxon>Araneidae</taxon>
        <taxon>Araneus</taxon>
    </lineage>
</organism>
<evidence type="ECO:0000313" key="2">
    <source>
        <dbReference type="Proteomes" id="UP000499080"/>
    </source>
</evidence>
<name>A0A4Y2BJS9_ARAVE</name>
<accession>A0A4Y2BJS9</accession>